<feature type="repeat" description="ANK" evidence="3">
    <location>
        <begin position="139"/>
        <end position="171"/>
    </location>
</feature>
<organism evidence="4 5">
    <name type="scientific">Symbiodinium microadriaticum</name>
    <name type="common">Dinoflagellate</name>
    <name type="synonym">Zooxanthella microadriatica</name>
    <dbReference type="NCBI Taxonomy" id="2951"/>
    <lineage>
        <taxon>Eukaryota</taxon>
        <taxon>Sar</taxon>
        <taxon>Alveolata</taxon>
        <taxon>Dinophyceae</taxon>
        <taxon>Suessiales</taxon>
        <taxon>Symbiodiniaceae</taxon>
        <taxon>Symbiodinium</taxon>
    </lineage>
</organism>
<dbReference type="SMART" id="SM00248">
    <property type="entry name" value="ANK"/>
    <property type="match status" value="4"/>
</dbReference>
<evidence type="ECO:0000256" key="1">
    <source>
        <dbReference type="ARBA" id="ARBA00022737"/>
    </source>
</evidence>
<dbReference type="Pfam" id="PF13637">
    <property type="entry name" value="Ank_4"/>
    <property type="match status" value="1"/>
</dbReference>
<evidence type="ECO:0000256" key="2">
    <source>
        <dbReference type="ARBA" id="ARBA00023043"/>
    </source>
</evidence>
<dbReference type="OrthoDB" id="444338at2759"/>
<reference evidence="4 5" key="1">
    <citation type="submission" date="2016-02" db="EMBL/GenBank/DDBJ databases">
        <title>Genome analysis of coral dinoflagellate symbionts highlights evolutionary adaptations to a symbiotic lifestyle.</title>
        <authorList>
            <person name="Aranda M."/>
            <person name="Li Y."/>
            <person name="Liew Y.J."/>
            <person name="Baumgarten S."/>
            <person name="Simakov O."/>
            <person name="Wilson M."/>
            <person name="Piel J."/>
            <person name="Ashoor H."/>
            <person name="Bougouffa S."/>
            <person name="Bajic V.B."/>
            <person name="Ryu T."/>
            <person name="Ravasi T."/>
            <person name="Bayer T."/>
            <person name="Micklem G."/>
            <person name="Kim H."/>
            <person name="Bhak J."/>
            <person name="Lajeunesse T.C."/>
            <person name="Voolstra C.R."/>
        </authorList>
    </citation>
    <scope>NUCLEOTIDE SEQUENCE [LARGE SCALE GENOMIC DNA]</scope>
    <source>
        <strain evidence="4 5">CCMP2467</strain>
    </source>
</reference>
<dbReference type="PROSITE" id="PS50088">
    <property type="entry name" value="ANK_REPEAT"/>
    <property type="match status" value="4"/>
</dbReference>
<dbReference type="PROSITE" id="PS50297">
    <property type="entry name" value="ANK_REP_REGION"/>
    <property type="match status" value="4"/>
</dbReference>
<keyword evidence="5" id="KW-1185">Reference proteome</keyword>
<dbReference type="SUPFAM" id="SSF48403">
    <property type="entry name" value="Ankyrin repeat"/>
    <property type="match status" value="1"/>
</dbReference>
<keyword evidence="1" id="KW-0677">Repeat</keyword>
<accession>A0A1Q9DDK3</accession>
<dbReference type="Gene3D" id="1.25.40.20">
    <property type="entry name" value="Ankyrin repeat-containing domain"/>
    <property type="match status" value="2"/>
</dbReference>
<feature type="repeat" description="ANK" evidence="3">
    <location>
        <begin position="207"/>
        <end position="235"/>
    </location>
</feature>
<dbReference type="PRINTS" id="PR01415">
    <property type="entry name" value="ANKYRIN"/>
</dbReference>
<dbReference type="PANTHER" id="PTHR24201:SF14">
    <property type="entry name" value="CYCLIN-DEPENDENT KINASE 4 INHIBITOR C-LIKE"/>
    <property type="match status" value="1"/>
</dbReference>
<name>A0A1Q9DDK3_SYMMI</name>
<keyword evidence="2 3" id="KW-0040">ANK repeat</keyword>
<protein>
    <submittedName>
        <fullName evidence="4">Ankyrin repeat and SOCS box protein 7</fullName>
    </submittedName>
</protein>
<dbReference type="EMBL" id="LSRX01000588">
    <property type="protein sequence ID" value="OLP93294.1"/>
    <property type="molecule type" value="Genomic_DNA"/>
</dbReference>
<feature type="repeat" description="ANK" evidence="3">
    <location>
        <begin position="172"/>
        <end position="206"/>
    </location>
</feature>
<proteinExistence type="predicted"/>
<comment type="caution">
    <text evidence="4">The sequence shown here is derived from an EMBL/GenBank/DDBJ whole genome shotgun (WGS) entry which is preliminary data.</text>
</comment>
<dbReference type="PANTHER" id="PTHR24201">
    <property type="entry name" value="ANK_REP_REGION DOMAIN-CONTAINING PROTEIN"/>
    <property type="match status" value="1"/>
</dbReference>
<dbReference type="Pfam" id="PF12796">
    <property type="entry name" value="Ank_2"/>
    <property type="match status" value="1"/>
</dbReference>
<dbReference type="CDD" id="cd17039">
    <property type="entry name" value="Ubl_ubiquitin_like"/>
    <property type="match status" value="1"/>
</dbReference>
<dbReference type="AlphaFoldDB" id="A0A1Q9DDK3"/>
<evidence type="ECO:0000313" key="4">
    <source>
        <dbReference type="EMBL" id="OLP93294.1"/>
    </source>
</evidence>
<evidence type="ECO:0000256" key="3">
    <source>
        <dbReference type="PROSITE-ProRule" id="PRU00023"/>
    </source>
</evidence>
<dbReference type="InterPro" id="IPR002110">
    <property type="entry name" value="Ankyrin_rpt"/>
</dbReference>
<dbReference type="InterPro" id="IPR050776">
    <property type="entry name" value="Ank_Repeat/CDKN_Inhibitor"/>
</dbReference>
<dbReference type="Proteomes" id="UP000186817">
    <property type="component" value="Unassembled WGS sequence"/>
</dbReference>
<evidence type="ECO:0000313" key="5">
    <source>
        <dbReference type="Proteomes" id="UP000186817"/>
    </source>
</evidence>
<feature type="repeat" description="ANK" evidence="3">
    <location>
        <begin position="106"/>
        <end position="138"/>
    </location>
</feature>
<dbReference type="GO" id="GO:0005634">
    <property type="term" value="C:nucleus"/>
    <property type="evidence" value="ECO:0007669"/>
    <property type="project" value="TreeGrafter"/>
</dbReference>
<sequence>MLHVCLLSGEQVEIPKAEHDDVQSVKRSLQALLNIPRFRLRLVHGEMVLEDGASVASLVDVKLVVKAFTTDSQASASLITHSIQGRASEVESLLEEPQDPNLFGARGFTALMHASAQGHLEVMRLLLEAMAEPNLAASSGATALFDASHQGQDEAARLLLEARADVNAKSNNGVTALMNAIFHGKAESSHLRLLLEARADVNVKSNNGVTPLMNAAFRGNAESARLLLEARANMNEVLILRARQPLLDAAFGRSSGLGLPSRGISLRAVLLKQFKLTRRYMDSAQELKDLCFLFALVLLHANGYELRASWIPVNATGSLNQRRADVPRP</sequence>
<dbReference type="InterPro" id="IPR036770">
    <property type="entry name" value="Ankyrin_rpt-contain_sf"/>
</dbReference>
<gene>
    <name evidence="4" type="primary">Asb7</name>
    <name evidence="4" type="ORF">AK812_SmicGene24818</name>
</gene>